<keyword evidence="2" id="KW-0472">Membrane</keyword>
<feature type="transmembrane region" description="Helical" evidence="2">
    <location>
        <begin position="29"/>
        <end position="51"/>
    </location>
</feature>
<feature type="transmembrane region" description="Helical" evidence="2">
    <location>
        <begin position="196"/>
        <end position="215"/>
    </location>
</feature>
<dbReference type="Proteomes" id="UP001165079">
    <property type="component" value="Unassembled WGS sequence"/>
</dbReference>
<keyword evidence="4" id="KW-1185">Reference proteome</keyword>
<feature type="region of interest" description="Disordered" evidence="1">
    <location>
        <begin position="163"/>
        <end position="187"/>
    </location>
</feature>
<organism evidence="3 4">
    <name type="scientific">Actinorhabdospora filicis</name>
    <dbReference type="NCBI Taxonomy" id="1785913"/>
    <lineage>
        <taxon>Bacteria</taxon>
        <taxon>Bacillati</taxon>
        <taxon>Actinomycetota</taxon>
        <taxon>Actinomycetes</taxon>
        <taxon>Micromonosporales</taxon>
        <taxon>Micromonosporaceae</taxon>
        <taxon>Actinorhabdospora</taxon>
    </lineage>
</organism>
<sequence>MMRLLLFLAIGFVTGGVLFVSVTGDVDELGWYLGLGIPVIGILGSLLPIAAMMRKLPQSSRLDIPAALADGRGALARVTSFRRTGTSINDVPLCEVTLVVQPRERAAYSTTYRELMNSELRARRQPGQVVVVARHALDRPELVIADQPDASWAATLEESHGSVPDAAPVWKAPDTPLPGQRKPIIGRGERGRPARMVAYVALAAIGAGITLVPNWSQFRTEAAAVFTEHGDDFTRNDRQREAVEAIIAVMGHSTVTHVGFYDGYVLVTGLSAPGAVTLDDYQFRYGEATREGPTLIQSDDLSGDTFDLRSVDVSRIPEYVAAAITATGIEPAETPYVGIDRFSGPPAIDVTVRDEYFDGTYRVDISGKLVYMDGGRPGSASDKWEKEHK</sequence>
<comment type="caution">
    <text evidence="3">The sequence shown here is derived from an EMBL/GenBank/DDBJ whole genome shotgun (WGS) entry which is preliminary data.</text>
</comment>
<evidence type="ECO:0000313" key="3">
    <source>
        <dbReference type="EMBL" id="GLZ80623.1"/>
    </source>
</evidence>
<keyword evidence="2" id="KW-1133">Transmembrane helix</keyword>
<name>A0A9W6SR89_9ACTN</name>
<keyword evidence="2" id="KW-0812">Transmembrane</keyword>
<evidence type="ECO:0000313" key="4">
    <source>
        <dbReference type="Proteomes" id="UP001165079"/>
    </source>
</evidence>
<reference evidence="3" key="1">
    <citation type="submission" date="2023-03" db="EMBL/GenBank/DDBJ databases">
        <title>Actinorhabdospora filicis NBRC 111898.</title>
        <authorList>
            <person name="Ichikawa N."/>
            <person name="Sato H."/>
            <person name="Tonouchi N."/>
        </authorList>
    </citation>
    <scope>NUCLEOTIDE SEQUENCE</scope>
    <source>
        <strain evidence="3">NBRC 111898</strain>
    </source>
</reference>
<evidence type="ECO:0000256" key="1">
    <source>
        <dbReference type="SAM" id="MobiDB-lite"/>
    </source>
</evidence>
<evidence type="ECO:0000256" key="2">
    <source>
        <dbReference type="SAM" id="Phobius"/>
    </source>
</evidence>
<proteinExistence type="predicted"/>
<dbReference type="AlphaFoldDB" id="A0A9W6SR89"/>
<accession>A0A9W6SR89</accession>
<dbReference type="RefSeq" id="WP_285665861.1">
    <property type="nucleotide sequence ID" value="NZ_BSTX01000004.1"/>
</dbReference>
<protein>
    <submittedName>
        <fullName evidence="3">Uncharacterized protein</fullName>
    </submittedName>
</protein>
<gene>
    <name evidence="3" type="ORF">Afil01_54300</name>
</gene>
<dbReference type="EMBL" id="BSTX01000004">
    <property type="protein sequence ID" value="GLZ80623.1"/>
    <property type="molecule type" value="Genomic_DNA"/>
</dbReference>